<dbReference type="EMBL" id="JABFUD020000001">
    <property type="protein sequence ID" value="KAI5084904.1"/>
    <property type="molecule type" value="Genomic_DNA"/>
</dbReference>
<reference evidence="2" key="1">
    <citation type="submission" date="2021-01" db="EMBL/GenBank/DDBJ databases">
        <title>Adiantum capillus-veneris genome.</title>
        <authorList>
            <person name="Fang Y."/>
            <person name="Liao Q."/>
        </authorList>
    </citation>
    <scope>NUCLEOTIDE SEQUENCE</scope>
    <source>
        <strain evidence="2">H3</strain>
        <tissue evidence="2">Leaf</tissue>
    </source>
</reference>
<proteinExistence type="predicted"/>
<sequence length="450" mass="50416">MGALANFCEIGSVKLLVSKGSHEQLKSKCSLCFMPKDREPSRASISNASRLPQNTDLPPVLLKDKKKPFVVPPRRVTKTSGLKKSPLENFHFPPGNGLLVPELIPVAHAVFEARETLLQLVAMLMGVVPVKVCKFCDHSHVGPIGHDIATCEGQGSPIRRGRHVWKDGCVEDVVSNLKAYHSQDRLKLIRHNDKHALKRLPAVVELCIQAGVDLPRYPVVRNKEPVRGSGRRKIMADDIYSALSEDLELWGEEEEFLDDDARSKPPSLFIRSSLSQREYESHVSELAKMNSDWKFEQVLEGGMQGLTLQSFEEAKQVAEMALRLWEVMKSGAQALMSRYTVRACGYCPEVHIGPRGHMVRLCGAFKHQYRQGQHGWQVACLDDLLPPKYVWHVPDLKNPLLLNESRNFYGQAPAVVELCVQAGAEIPDKYRAMMRLDVATPSCYEARTAV</sequence>
<feature type="domain" description="APO" evidence="1">
    <location>
        <begin position="343"/>
        <end position="428"/>
    </location>
</feature>
<evidence type="ECO:0000313" key="2">
    <source>
        <dbReference type="EMBL" id="KAI5084904.1"/>
    </source>
</evidence>
<protein>
    <recommendedName>
        <fullName evidence="1">APO domain-containing protein</fullName>
    </recommendedName>
</protein>
<evidence type="ECO:0000313" key="3">
    <source>
        <dbReference type="Proteomes" id="UP000886520"/>
    </source>
</evidence>
<name>A0A9D4VF37_ADICA</name>
<gene>
    <name evidence="2" type="ORF">GOP47_0001073</name>
</gene>
<dbReference type="OrthoDB" id="1926485at2759"/>
<feature type="domain" description="APO" evidence="1">
    <location>
        <begin position="132"/>
        <end position="216"/>
    </location>
</feature>
<dbReference type="Proteomes" id="UP000886520">
    <property type="component" value="Chromosome 1"/>
</dbReference>
<dbReference type="AlphaFoldDB" id="A0A9D4VF37"/>
<keyword evidence="3" id="KW-1185">Reference proteome</keyword>
<dbReference type="GO" id="GO:0003723">
    <property type="term" value="F:RNA binding"/>
    <property type="evidence" value="ECO:0007669"/>
    <property type="project" value="InterPro"/>
</dbReference>
<evidence type="ECO:0000259" key="1">
    <source>
        <dbReference type="PROSITE" id="PS51499"/>
    </source>
</evidence>
<comment type="caution">
    <text evidence="2">The sequence shown here is derived from an EMBL/GenBank/DDBJ whole genome shotgun (WGS) entry which is preliminary data.</text>
</comment>
<dbReference type="InterPro" id="IPR023342">
    <property type="entry name" value="APO_dom"/>
</dbReference>
<dbReference type="PANTHER" id="PTHR10388">
    <property type="entry name" value="EUKARYOTIC TRANSLATION INITIATION FACTOR SUI1"/>
    <property type="match status" value="1"/>
</dbReference>
<dbReference type="Pfam" id="PF05634">
    <property type="entry name" value="APO_RNA-bind"/>
    <property type="match status" value="2"/>
</dbReference>
<organism evidence="2 3">
    <name type="scientific">Adiantum capillus-veneris</name>
    <name type="common">Maidenhair fern</name>
    <dbReference type="NCBI Taxonomy" id="13818"/>
    <lineage>
        <taxon>Eukaryota</taxon>
        <taxon>Viridiplantae</taxon>
        <taxon>Streptophyta</taxon>
        <taxon>Embryophyta</taxon>
        <taxon>Tracheophyta</taxon>
        <taxon>Polypodiopsida</taxon>
        <taxon>Polypodiidae</taxon>
        <taxon>Polypodiales</taxon>
        <taxon>Pteridineae</taxon>
        <taxon>Pteridaceae</taxon>
        <taxon>Vittarioideae</taxon>
        <taxon>Adiantum</taxon>
    </lineage>
</organism>
<dbReference type="PROSITE" id="PS51499">
    <property type="entry name" value="APO"/>
    <property type="match status" value="2"/>
</dbReference>
<accession>A0A9D4VF37</accession>